<sequence length="312" mass="35897">LVNRIAPENFKPYPFVNMDDFSMNLIPQNQADPTYNLLKSLYCKVKLECVMIMPINSIPPTIFSEPVTKNVIRSYLSERTVFTHKQHEELEALFNQTMFPDKNLRMELALKFNVQESKVKVWFRNQRFMKKQQQHQHSLKKPRQIIPAKKNVSTLLRASSSPYSFYPVVSDGYSSLPPRPLGTFNWTQDSVFTWNSTSDVQMQDPQLERLVASVPALYSDVYDITQIMELYSFPDKDVASSSSFSCLYQYLSPTRPQLERWGPALSMFADPAVGLSPGETWSNMTNGGFIADSLRDSLEFQNPSSMVHSRFQ</sequence>
<dbReference type="SMART" id="SM00389">
    <property type="entry name" value="HOX"/>
    <property type="match status" value="1"/>
</dbReference>
<evidence type="ECO:0000256" key="3">
    <source>
        <dbReference type="ARBA" id="ARBA00023155"/>
    </source>
</evidence>
<dbReference type="GeneTree" id="ENSGT00730000111572"/>
<evidence type="ECO:0000256" key="6">
    <source>
        <dbReference type="RuleBase" id="RU000682"/>
    </source>
</evidence>
<evidence type="ECO:0000259" key="7">
    <source>
        <dbReference type="PROSITE" id="PS50071"/>
    </source>
</evidence>
<dbReference type="OMA" id="NRMAPGN"/>
<keyword evidence="2 5" id="KW-0238">DNA-binding</keyword>
<dbReference type="PANTHER" id="PTHR45793">
    <property type="entry name" value="HOMEOBOX PROTEIN"/>
    <property type="match status" value="1"/>
</dbReference>
<dbReference type="Gene3D" id="1.10.10.60">
    <property type="entry name" value="Homeodomain-like"/>
    <property type="match status" value="1"/>
</dbReference>
<dbReference type="HOGENOM" id="CLU_077853_0_0_1"/>
<dbReference type="GO" id="GO:0005634">
    <property type="term" value="C:nucleus"/>
    <property type="evidence" value="ECO:0007669"/>
    <property type="project" value="UniProtKB-SubCell"/>
</dbReference>
<evidence type="ECO:0000313" key="8">
    <source>
        <dbReference type="Ensembl" id="ENSLAFP00000022834.1"/>
    </source>
</evidence>
<dbReference type="Pfam" id="PF00046">
    <property type="entry name" value="Homeodomain"/>
    <property type="match status" value="1"/>
</dbReference>
<accession>G3U4S6</accession>
<dbReference type="InterPro" id="IPR009057">
    <property type="entry name" value="Homeodomain-like_sf"/>
</dbReference>
<dbReference type="InterPro" id="IPR001356">
    <property type="entry name" value="HD"/>
</dbReference>
<dbReference type="CDD" id="cd00086">
    <property type="entry name" value="homeodomain"/>
    <property type="match status" value="1"/>
</dbReference>
<dbReference type="InParanoid" id="G3U4S6"/>
<organism evidence="8 9">
    <name type="scientific">Loxodonta africana</name>
    <name type="common">African elephant</name>
    <dbReference type="NCBI Taxonomy" id="9785"/>
    <lineage>
        <taxon>Eukaryota</taxon>
        <taxon>Metazoa</taxon>
        <taxon>Chordata</taxon>
        <taxon>Craniata</taxon>
        <taxon>Vertebrata</taxon>
        <taxon>Euteleostomi</taxon>
        <taxon>Mammalia</taxon>
        <taxon>Eutheria</taxon>
        <taxon>Afrotheria</taxon>
        <taxon>Proboscidea</taxon>
        <taxon>Elephantidae</taxon>
        <taxon>Loxodonta</taxon>
    </lineage>
</organism>
<comment type="subcellular location">
    <subcellularLocation>
        <location evidence="1 5 6">Nucleus</location>
    </subcellularLocation>
</comment>
<dbReference type="eggNOG" id="KOG2251">
    <property type="taxonomic scope" value="Eukaryota"/>
</dbReference>
<keyword evidence="9" id="KW-1185">Reference proteome</keyword>
<dbReference type="AlphaFoldDB" id="G3U4S6"/>
<proteinExistence type="predicted"/>
<dbReference type="Ensembl" id="ENSLAFT00000029919.1">
    <property type="protein sequence ID" value="ENSLAFP00000022834.1"/>
    <property type="gene ID" value="ENSLAFG00000027648.1"/>
</dbReference>
<dbReference type="PANTHER" id="PTHR45793:SF16">
    <property type="entry name" value="ARGININE-FIFTY HOMEOBOX"/>
    <property type="match status" value="1"/>
</dbReference>
<reference evidence="8" key="2">
    <citation type="submission" date="2025-08" db="UniProtKB">
        <authorList>
            <consortium name="Ensembl"/>
        </authorList>
    </citation>
    <scope>IDENTIFICATION</scope>
    <source>
        <strain evidence="8">Isolate ISIS603380</strain>
    </source>
</reference>
<dbReference type="SUPFAM" id="SSF46689">
    <property type="entry name" value="Homeodomain-like"/>
    <property type="match status" value="1"/>
</dbReference>
<evidence type="ECO:0000313" key="9">
    <source>
        <dbReference type="Proteomes" id="UP000007646"/>
    </source>
</evidence>
<protein>
    <submittedName>
        <fullName evidence="8">Arginine-fifty homeobox</fullName>
    </submittedName>
</protein>
<dbReference type="Proteomes" id="UP000007646">
    <property type="component" value="Unassembled WGS sequence"/>
</dbReference>
<evidence type="ECO:0000256" key="2">
    <source>
        <dbReference type="ARBA" id="ARBA00023125"/>
    </source>
</evidence>
<reference evidence="8" key="3">
    <citation type="submission" date="2025-09" db="UniProtKB">
        <authorList>
            <consortium name="Ensembl"/>
        </authorList>
    </citation>
    <scope>IDENTIFICATION</scope>
    <source>
        <strain evidence="8">Isolate ISIS603380</strain>
    </source>
</reference>
<feature type="domain" description="Homeobox" evidence="7">
    <location>
        <begin position="73"/>
        <end position="133"/>
    </location>
</feature>
<name>G3U4S6_LOXAF</name>
<reference evidence="8 9" key="1">
    <citation type="submission" date="2009-06" db="EMBL/GenBank/DDBJ databases">
        <title>The Genome Sequence of Loxodonta africana (African elephant).</title>
        <authorList>
            <person name="Di Palma F."/>
            <person name="Heiman D."/>
            <person name="Young S."/>
            <person name="Johnson J."/>
            <person name="Lander E.S."/>
            <person name="Lindblad-Toh K."/>
        </authorList>
    </citation>
    <scope>NUCLEOTIDE SEQUENCE [LARGE SCALE GENOMIC DNA]</scope>
    <source>
        <strain evidence="8 9">Isolate ISIS603380</strain>
    </source>
</reference>
<evidence type="ECO:0000256" key="1">
    <source>
        <dbReference type="ARBA" id="ARBA00004123"/>
    </source>
</evidence>
<feature type="DNA-binding region" description="Homeobox" evidence="5">
    <location>
        <begin position="75"/>
        <end position="134"/>
    </location>
</feature>
<dbReference type="GO" id="GO:0000981">
    <property type="term" value="F:DNA-binding transcription factor activity, RNA polymerase II-specific"/>
    <property type="evidence" value="ECO:0007669"/>
    <property type="project" value="TreeGrafter"/>
</dbReference>
<dbReference type="GO" id="GO:0000978">
    <property type="term" value="F:RNA polymerase II cis-regulatory region sequence-specific DNA binding"/>
    <property type="evidence" value="ECO:0007669"/>
    <property type="project" value="TreeGrafter"/>
</dbReference>
<evidence type="ECO:0000256" key="5">
    <source>
        <dbReference type="PROSITE-ProRule" id="PRU00108"/>
    </source>
</evidence>
<keyword evidence="4 5" id="KW-0539">Nucleus</keyword>
<dbReference type="PROSITE" id="PS50071">
    <property type="entry name" value="HOMEOBOX_2"/>
    <property type="match status" value="1"/>
</dbReference>
<gene>
    <name evidence="8" type="primary">ARGFX</name>
</gene>
<dbReference type="STRING" id="9785.ENSLAFP00000022834"/>
<evidence type="ECO:0000256" key="4">
    <source>
        <dbReference type="ARBA" id="ARBA00023242"/>
    </source>
</evidence>
<keyword evidence="3 5" id="KW-0371">Homeobox</keyword>